<evidence type="ECO:0000259" key="4">
    <source>
        <dbReference type="PROSITE" id="PS01124"/>
    </source>
</evidence>
<keyword evidence="3" id="KW-0804">Transcription</keyword>
<sequence length="281" mass="32085">MEKLRQAFLTSSASIEISEKCSLPYVYTPTLSPPEGDCYIDIFYIVNGTVEVVFNKPPSKKILSGEVFLLNVKRSDYFILSGDSESEVIHVKILPHGVYHDLVMYKNHHENLQILQKGSSNTLPAVIEMIKLLFIINDGENQKNPLLESTVALFFVQVYLTEEQGFLFSSHNALNHLSALILEIIKKPGYQWRVKDMAKKYNMNTNLFIREFKKVTGFTPLNFLKKVRLNRGKCLLEKTDTPVSVIACECGYNSHASFAHYIKKEFGITPVNIRKNKREGM</sequence>
<dbReference type="Gene3D" id="1.10.10.60">
    <property type="entry name" value="Homeodomain-like"/>
    <property type="match status" value="2"/>
</dbReference>
<dbReference type="InterPro" id="IPR009057">
    <property type="entry name" value="Homeodomain-like_sf"/>
</dbReference>
<organism evidence="5 6">
    <name type="scientific">Salmonella enterica subsp. enterica serovar Macclesfield str. S-1643</name>
    <dbReference type="NCBI Taxonomy" id="1242107"/>
    <lineage>
        <taxon>Bacteria</taxon>
        <taxon>Pseudomonadati</taxon>
        <taxon>Pseudomonadota</taxon>
        <taxon>Gammaproteobacteria</taxon>
        <taxon>Enterobacterales</taxon>
        <taxon>Enterobacteriaceae</taxon>
        <taxon>Salmonella</taxon>
    </lineage>
</organism>
<keyword evidence="5" id="KW-0614">Plasmid</keyword>
<proteinExistence type="predicted"/>
<gene>
    <name evidence="5" type="ORF">LFZ25_25490</name>
</gene>
<protein>
    <submittedName>
        <fullName evidence="5">AraC family transcriptional regulator</fullName>
    </submittedName>
</protein>
<dbReference type="Pfam" id="PF12833">
    <property type="entry name" value="HTH_18"/>
    <property type="match status" value="1"/>
</dbReference>
<dbReference type="PROSITE" id="PS01124">
    <property type="entry name" value="HTH_ARAC_FAMILY_2"/>
    <property type="match status" value="1"/>
</dbReference>
<evidence type="ECO:0000313" key="6">
    <source>
        <dbReference type="Proteomes" id="UP000197157"/>
    </source>
</evidence>
<evidence type="ECO:0000313" key="5">
    <source>
        <dbReference type="EMBL" id="ASG19174.1"/>
    </source>
</evidence>
<dbReference type="PROSITE" id="PS00041">
    <property type="entry name" value="HTH_ARAC_FAMILY_1"/>
    <property type="match status" value="1"/>
</dbReference>
<dbReference type="InterPro" id="IPR018060">
    <property type="entry name" value="HTH_AraC"/>
</dbReference>
<keyword evidence="2" id="KW-0238">DNA-binding</keyword>
<dbReference type="SMART" id="SM00342">
    <property type="entry name" value="HTH_ARAC"/>
    <property type="match status" value="1"/>
</dbReference>
<evidence type="ECO:0000256" key="2">
    <source>
        <dbReference type="ARBA" id="ARBA00023125"/>
    </source>
</evidence>
<feature type="domain" description="HTH araC/xylS-type" evidence="4">
    <location>
        <begin position="175"/>
        <end position="276"/>
    </location>
</feature>
<reference evidence="5 6" key="1">
    <citation type="submission" date="2017-06" db="EMBL/GenBank/DDBJ databases">
        <title>Salmonella reference genomes for public health.</title>
        <authorList>
            <person name="Robertson J."/>
            <person name="Yoshida C."/>
            <person name="Gurnik S."/>
            <person name="Nash J."/>
        </authorList>
    </citation>
    <scope>NUCLEOTIDE SEQUENCE [LARGE SCALE GENOMIC DNA]</scope>
    <source>
        <strain evidence="5 6">S-1643</strain>
        <plasmid evidence="6">Plasmid unnamed1</plasmid>
    </source>
</reference>
<dbReference type="InterPro" id="IPR018062">
    <property type="entry name" value="HTH_AraC-typ_CS"/>
</dbReference>
<dbReference type="PANTHER" id="PTHR43280">
    <property type="entry name" value="ARAC-FAMILY TRANSCRIPTIONAL REGULATOR"/>
    <property type="match status" value="1"/>
</dbReference>
<evidence type="ECO:0000256" key="1">
    <source>
        <dbReference type="ARBA" id="ARBA00023015"/>
    </source>
</evidence>
<accession>A0A241PXP2</accession>
<evidence type="ECO:0000256" key="3">
    <source>
        <dbReference type="ARBA" id="ARBA00023163"/>
    </source>
</evidence>
<dbReference type="Proteomes" id="UP000197157">
    <property type="component" value="Plasmid unnamed1"/>
</dbReference>
<dbReference type="GO" id="GO:0043565">
    <property type="term" value="F:sequence-specific DNA binding"/>
    <property type="evidence" value="ECO:0007669"/>
    <property type="project" value="InterPro"/>
</dbReference>
<keyword evidence="1" id="KW-0805">Transcription regulation</keyword>
<dbReference type="AlphaFoldDB" id="A0A241PXP2"/>
<dbReference type="RefSeq" id="WP_088731524.1">
    <property type="nucleotide sequence ID" value="NZ_CP022118.1"/>
</dbReference>
<dbReference type="EMBL" id="CP022118">
    <property type="protein sequence ID" value="ASG19174.1"/>
    <property type="molecule type" value="Genomic_DNA"/>
</dbReference>
<geneLocation type="plasmid" evidence="5">
    <name>unnamed1</name>
</geneLocation>
<dbReference type="SUPFAM" id="SSF46689">
    <property type="entry name" value="Homeodomain-like"/>
    <property type="match status" value="2"/>
</dbReference>
<dbReference type="PANTHER" id="PTHR43280:SF11">
    <property type="entry name" value="RCS-SPECIFIC HTH-TYPE TRANSCRIPTIONAL ACTIVATOR RCLR"/>
    <property type="match status" value="1"/>
</dbReference>
<dbReference type="GO" id="GO:0003700">
    <property type="term" value="F:DNA-binding transcription factor activity"/>
    <property type="evidence" value="ECO:0007669"/>
    <property type="project" value="InterPro"/>
</dbReference>
<name>A0A241PXP2_SALET</name>